<evidence type="ECO:0008006" key="6">
    <source>
        <dbReference type="Google" id="ProtNLM"/>
    </source>
</evidence>
<dbReference type="EMBL" id="JACIUY010000042">
    <property type="protein sequence ID" value="MBB1085397.1"/>
    <property type="molecule type" value="Genomic_DNA"/>
</dbReference>
<gene>
    <name evidence="3" type="ORF">H5R63_01020</name>
    <name evidence="2" type="ORF">H5R64_05340</name>
</gene>
<keyword evidence="1" id="KW-0472">Membrane</keyword>
<keyword evidence="5" id="KW-1185">Reference proteome</keyword>
<proteinExistence type="predicted"/>
<dbReference type="AlphaFoldDB" id="A0A7W3YBX7"/>
<protein>
    <recommendedName>
        <fullName evidence="6">DUF3784 domain-containing protein</fullName>
    </recommendedName>
</protein>
<dbReference type="Proteomes" id="UP000518255">
    <property type="component" value="Unassembled WGS sequence"/>
</dbReference>
<name>A0A7W3YBX7_9LACO</name>
<keyword evidence="1" id="KW-0812">Transmembrane</keyword>
<dbReference type="EMBL" id="JACIUZ010000036">
    <property type="protein sequence ID" value="MBB1063187.1"/>
    <property type="molecule type" value="Genomic_DNA"/>
</dbReference>
<dbReference type="Proteomes" id="UP000544052">
    <property type="component" value="Unassembled WGS sequence"/>
</dbReference>
<reference evidence="4 5" key="1">
    <citation type="submission" date="2020-07" db="EMBL/GenBank/DDBJ databases">
        <title>Description of Limosilactobacillus balticus sp. nov., Limosilactobacillus agrestis sp. nov., Limosilactobacillus albertensis sp. nov., Limosilactobacillus rudii sp. nov., Limosilactobacillus fastidiosus sp. nov., five novel Limosilactobacillus species isolated from the vertebrate gastrointestinal tract, and proposal of 6 subspecies of Limosilactobacillus reuteri adapted to the gastrointestinal tract of specific vertebrate hosts.</title>
        <authorList>
            <person name="Li F."/>
            <person name="Cheng C."/>
            <person name="Zheng J."/>
            <person name="Quevedo R.M."/>
            <person name="Li J."/>
            <person name="Roos S."/>
            <person name="Gaenzle M.G."/>
            <person name="Walter J."/>
        </authorList>
    </citation>
    <scope>NUCLEOTIDE SEQUENCE [LARGE SCALE GENOMIC DNA]</scope>
    <source>
        <strain evidence="3 4">WF-MA3-C</strain>
        <strain evidence="2 5">WF-MO7-1</strain>
    </source>
</reference>
<feature type="transmembrane region" description="Helical" evidence="1">
    <location>
        <begin position="73"/>
        <end position="93"/>
    </location>
</feature>
<sequence length="101" mass="11751">MWIVGFILMVIAETRYINTLGVIDKEIRVAKDNKQFISKFILSWRRVIGILFWLGTISFCFSVMIVPAAYQSLLLFCIALFMAILWQATWKLVQSQSQKDN</sequence>
<evidence type="ECO:0000313" key="2">
    <source>
        <dbReference type="EMBL" id="MBB1063187.1"/>
    </source>
</evidence>
<evidence type="ECO:0000313" key="5">
    <source>
        <dbReference type="Proteomes" id="UP000544052"/>
    </source>
</evidence>
<comment type="caution">
    <text evidence="3">The sequence shown here is derived from an EMBL/GenBank/DDBJ whole genome shotgun (WGS) entry which is preliminary data.</text>
</comment>
<evidence type="ECO:0000313" key="3">
    <source>
        <dbReference type="EMBL" id="MBB1085397.1"/>
    </source>
</evidence>
<feature type="transmembrane region" description="Helical" evidence="1">
    <location>
        <begin position="47"/>
        <end position="67"/>
    </location>
</feature>
<dbReference type="RefSeq" id="WP_182580206.1">
    <property type="nucleotide sequence ID" value="NZ_JACIUY010000042.1"/>
</dbReference>
<accession>A0A7W3YBX7</accession>
<organism evidence="3 4">
    <name type="scientific">Limosilactobacillus fastidiosus</name>
    <dbReference type="NCBI Taxonomy" id="2759855"/>
    <lineage>
        <taxon>Bacteria</taxon>
        <taxon>Bacillati</taxon>
        <taxon>Bacillota</taxon>
        <taxon>Bacilli</taxon>
        <taxon>Lactobacillales</taxon>
        <taxon>Lactobacillaceae</taxon>
        <taxon>Limosilactobacillus</taxon>
    </lineage>
</organism>
<evidence type="ECO:0000256" key="1">
    <source>
        <dbReference type="SAM" id="Phobius"/>
    </source>
</evidence>
<evidence type="ECO:0000313" key="4">
    <source>
        <dbReference type="Proteomes" id="UP000518255"/>
    </source>
</evidence>
<keyword evidence="1" id="KW-1133">Transmembrane helix</keyword>